<gene>
    <name evidence="1" type="ORF">CURHAP_LOCUS42883</name>
    <name evidence="2" type="ORF">ORAREDHAP_LOCUS42397</name>
</gene>
<keyword evidence="4" id="KW-1185">Reference proteome</keyword>
<evidence type="ECO:0000313" key="3">
    <source>
        <dbReference type="Proteomes" id="UP000507222"/>
    </source>
</evidence>
<evidence type="ECO:0000313" key="2">
    <source>
        <dbReference type="EMBL" id="CAB4316569.1"/>
    </source>
</evidence>
<dbReference type="AlphaFoldDB" id="A0A6J5XS65"/>
<evidence type="ECO:0000313" key="4">
    <source>
        <dbReference type="Proteomes" id="UP000507245"/>
    </source>
</evidence>
<dbReference type="Proteomes" id="UP000507222">
    <property type="component" value="Unassembled WGS sequence"/>
</dbReference>
<proteinExistence type="predicted"/>
<organism evidence="2 4">
    <name type="scientific">Prunus armeniaca</name>
    <name type="common">Apricot</name>
    <name type="synonym">Armeniaca vulgaris</name>
    <dbReference type="NCBI Taxonomy" id="36596"/>
    <lineage>
        <taxon>Eukaryota</taxon>
        <taxon>Viridiplantae</taxon>
        <taxon>Streptophyta</taxon>
        <taxon>Embryophyta</taxon>
        <taxon>Tracheophyta</taxon>
        <taxon>Spermatophyta</taxon>
        <taxon>Magnoliopsida</taxon>
        <taxon>eudicotyledons</taxon>
        <taxon>Gunneridae</taxon>
        <taxon>Pentapetalae</taxon>
        <taxon>rosids</taxon>
        <taxon>fabids</taxon>
        <taxon>Rosales</taxon>
        <taxon>Rosaceae</taxon>
        <taxon>Amygdaloideae</taxon>
        <taxon>Amygdaleae</taxon>
        <taxon>Prunus</taxon>
    </lineage>
</organism>
<accession>A0A6J5XS65</accession>
<dbReference type="EMBL" id="CAEKKB010000007">
    <property type="protein sequence ID" value="CAB4316569.1"/>
    <property type="molecule type" value="Genomic_DNA"/>
</dbReference>
<sequence>MLARSGVDSISRDSPTEDFIAPLCLHLSSRAQPLAGIVWSGVRCIFLDEPLFEDEWIGNLTQRRKRLLISQAH</sequence>
<name>A0A6J5XS65_PRUAR</name>
<reference evidence="4" key="1">
    <citation type="journal article" date="2020" name="Genome Biol.">
        <title>Gamete binning: chromosome-level and haplotype-resolved genome assembly enabled by high-throughput single-cell sequencing of gamete genomes.</title>
        <authorList>
            <person name="Campoy J.A."/>
            <person name="Sun H."/>
            <person name="Goel M."/>
            <person name="Jiao W.-B."/>
            <person name="Folz-Donahue K."/>
            <person name="Wang N."/>
            <person name="Rubio M."/>
            <person name="Liu C."/>
            <person name="Kukat C."/>
            <person name="Ruiz D."/>
            <person name="Huettel B."/>
            <person name="Schneeberger K."/>
        </authorList>
    </citation>
    <scope>NUCLEOTIDE SEQUENCE [LARGE SCALE GENOMIC DNA]</scope>
    <source>
        <strain evidence="4">cv. Rojo Pasion</strain>
    </source>
</reference>
<dbReference type="Proteomes" id="UP000507245">
    <property type="component" value="Unassembled WGS sequence"/>
</dbReference>
<dbReference type="EMBL" id="CAEKDK010000007">
    <property type="protein sequence ID" value="CAB4286136.1"/>
    <property type="molecule type" value="Genomic_DNA"/>
</dbReference>
<reference evidence="2 3" key="2">
    <citation type="submission" date="2020-05" db="EMBL/GenBank/DDBJ databases">
        <authorList>
            <person name="Campoy J."/>
            <person name="Schneeberger K."/>
            <person name="Spophaly S."/>
        </authorList>
    </citation>
    <scope>NUCLEOTIDE SEQUENCE [LARGE SCALE GENOMIC DNA]</scope>
    <source>
        <strain evidence="2">PruArmRojPasFocal</strain>
    </source>
</reference>
<evidence type="ECO:0000313" key="1">
    <source>
        <dbReference type="EMBL" id="CAB4286136.1"/>
    </source>
</evidence>
<protein>
    <submittedName>
        <fullName evidence="2">Uncharacterized protein</fullName>
    </submittedName>
</protein>